<dbReference type="SMART" id="SM00866">
    <property type="entry name" value="UTRA"/>
    <property type="match status" value="1"/>
</dbReference>
<gene>
    <name evidence="2" type="ORF">E5334_07645</name>
</gene>
<sequence length="174" mass="19228">MIGAYVYELTLGTRQQLQLAQARCDHRCELLGIEKAAPTTIQQDRLGIDSASPIWRITRLHYLDGCPRIVERSCMACARVPSLDVDQAAGSLAQVLHQSGSGPLHAREVLGAVALTSANAALLDAKPGQPAFRLEREVFDEQGRCWEYGLRAMCGHDLRFDILTAEKDDDPFCY</sequence>
<feature type="domain" description="UbiC transcription regulator-associated" evidence="1">
    <location>
        <begin position="21"/>
        <end position="159"/>
    </location>
</feature>
<dbReference type="OrthoDB" id="3194402at2"/>
<name>A0A4S2F195_9ACTN</name>
<dbReference type="Proteomes" id="UP000310263">
    <property type="component" value="Unassembled WGS sequence"/>
</dbReference>
<dbReference type="EMBL" id="SRYE01000005">
    <property type="protein sequence ID" value="TGY61283.1"/>
    <property type="molecule type" value="Genomic_DNA"/>
</dbReference>
<evidence type="ECO:0000313" key="3">
    <source>
        <dbReference type="Proteomes" id="UP000310263"/>
    </source>
</evidence>
<proteinExistence type="predicted"/>
<keyword evidence="3" id="KW-1185">Reference proteome</keyword>
<dbReference type="GO" id="GO:0045892">
    <property type="term" value="P:negative regulation of DNA-templated transcription"/>
    <property type="evidence" value="ECO:0007669"/>
    <property type="project" value="TreeGrafter"/>
</dbReference>
<dbReference type="InterPro" id="IPR028978">
    <property type="entry name" value="Chorismate_lyase_/UTRA_dom_sf"/>
</dbReference>
<dbReference type="Gene3D" id="3.40.1410.10">
    <property type="entry name" value="Chorismate lyase-like"/>
    <property type="match status" value="1"/>
</dbReference>
<evidence type="ECO:0000313" key="2">
    <source>
        <dbReference type="EMBL" id="TGY61283.1"/>
    </source>
</evidence>
<dbReference type="AlphaFoldDB" id="A0A4S2F195"/>
<organism evidence="2 3">
    <name type="scientific">Muricaecibacterium torontonense</name>
    <dbReference type="NCBI Taxonomy" id="3032871"/>
    <lineage>
        <taxon>Bacteria</taxon>
        <taxon>Bacillati</taxon>
        <taxon>Actinomycetota</taxon>
        <taxon>Coriobacteriia</taxon>
        <taxon>Coriobacteriales</taxon>
        <taxon>Atopobiaceae</taxon>
        <taxon>Muricaecibacterium</taxon>
    </lineage>
</organism>
<dbReference type="SUPFAM" id="SSF64288">
    <property type="entry name" value="Chorismate lyase-like"/>
    <property type="match status" value="1"/>
</dbReference>
<comment type="caution">
    <text evidence="2">The sequence shown here is derived from an EMBL/GenBank/DDBJ whole genome shotgun (WGS) entry which is preliminary data.</text>
</comment>
<protein>
    <submittedName>
        <fullName evidence="2">UTRA domain-containing protein</fullName>
    </submittedName>
</protein>
<dbReference type="InterPro" id="IPR050679">
    <property type="entry name" value="Bact_HTH_transcr_reg"/>
</dbReference>
<dbReference type="PANTHER" id="PTHR44846:SF17">
    <property type="entry name" value="GNTR-FAMILY TRANSCRIPTIONAL REGULATOR"/>
    <property type="match status" value="1"/>
</dbReference>
<evidence type="ECO:0000259" key="1">
    <source>
        <dbReference type="SMART" id="SM00866"/>
    </source>
</evidence>
<dbReference type="PANTHER" id="PTHR44846">
    <property type="entry name" value="MANNOSYL-D-GLYCERATE TRANSPORT/METABOLISM SYSTEM REPRESSOR MNGR-RELATED"/>
    <property type="match status" value="1"/>
</dbReference>
<dbReference type="Pfam" id="PF07702">
    <property type="entry name" value="UTRA"/>
    <property type="match status" value="1"/>
</dbReference>
<dbReference type="InterPro" id="IPR011663">
    <property type="entry name" value="UTRA"/>
</dbReference>
<reference evidence="2 3" key="1">
    <citation type="submission" date="2019-04" db="EMBL/GenBank/DDBJ databases">
        <title>Microbes associate with the intestines of laboratory mice.</title>
        <authorList>
            <person name="Navarre W."/>
            <person name="Wong E."/>
            <person name="Huang K."/>
            <person name="Tropini C."/>
            <person name="Ng K."/>
            <person name="Yu B."/>
        </authorList>
    </citation>
    <scope>NUCLEOTIDE SEQUENCE [LARGE SCALE GENOMIC DNA]</scope>
    <source>
        <strain evidence="2 3">NM07_P-09</strain>
    </source>
</reference>
<dbReference type="RefSeq" id="WP_136013005.1">
    <property type="nucleotide sequence ID" value="NZ_SRYE01000005.1"/>
</dbReference>
<dbReference type="GO" id="GO:0003677">
    <property type="term" value="F:DNA binding"/>
    <property type="evidence" value="ECO:0007669"/>
    <property type="project" value="InterPro"/>
</dbReference>
<accession>A0A4S2F195</accession>